<reference evidence="2 3" key="1">
    <citation type="submission" date="2021-10" db="EMBL/GenBank/DDBJ databases">
        <authorList>
            <person name="Criscuolo A."/>
        </authorList>
    </citation>
    <scope>NUCLEOTIDE SEQUENCE [LARGE SCALE GENOMIC DNA]</scope>
    <source>
        <strain evidence="3">CIP 111883</strain>
    </source>
</reference>
<dbReference type="InterPro" id="IPR016181">
    <property type="entry name" value="Acyl_CoA_acyltransferase"/>
</dbReference>
<organism evidence="2 3">
    <name type="scientific">Sutcliffiella rhizosphaerae</name>
    <dbReference type="NCBI Taxonomy" id="2880967"/>
    <lineage>
        <taxon>Bacteria</taxon>
        <taxon>Bacillati</taxon>
        <taxon>Bacillota</taxon>
        <taxon>Bacilli</taxon>
        <taxon>Bacillales</taxon>
        <taxon>Bacillaceae</taxon>
        <taxon>Sutcliffiella</taxon>
    </lineage>
</organism>
<gene>
    <name evidence="2" type="ORF">BACCIP111883_03990</name>
</gene>
<dbReference type="CDD" id="cd04301">
    <property type="entry name" value="NAT_SF"/>
    <property type="match status" value="1"/>
</dbReference>
<name>A0ABM8YTB9_9BACI</name>
<dbReference type="PROSITE" id="PS51186">
    <property type="entry name" value="GNAT"/>
    <property type="match status" value="1"/>
</dbReference>
<dbReference type="Gene3D" id="3.40.630.30">
    <property type="match status" value="1"/>
</dbReference>
<accession>A0ABM8YTB9</accession>
<protein>
    <recommendedName>
        <fullName evidence="1">N-acetyltransferase domain-containing protein</fullName>
    </recommendedName>
</protein>
<proteinExistence type="predicted"/>
<evidence type="ECO:0000313" key="2">
    <source>
        <dbReference type="EMBL" id="CAG9623194.1"/>
    </source>
</evidence>
<keyword evidence="3" id="KW-1185">Reference proteome</keyword>
<dbReference type="RefSeq" id="WP_230504422.1">
    <property type="nucleotide sequence ID" value="NZ_CAKJTJ010000038.1"/>
</dbReference>
<evidence type="ECO:0000259" key="1">
    <source>
        <dbReference type="PROSITE" id="PS51186"/>
    </source>
</evidence>
<feature type="domain" description="N-acetyltransferase" evidence="1">
    <location>
        <begin position="96"/>
        <end position="244"/>
    </location>
</feature>
<comment type="caution">
    <text evidence="2">The sequence shown here is derived from an EMBL/GenBank/DDBJ whole genome shotgun (WGS) entry which is preliminary data.</text>
</comment>
<evidence type="ECO:0000313" key="3">
    <source>
        <dbReference type="Proteomes" id="UP000789833"/>
    </source>
</evidence>
<dbReference type="SUPFAM" id="SSF55729">
    <property type="entry name" value="Acyl-CoA N-acyltransferases (Nat)"/>
    <property type="match status" value="1"/>
</dbReference>
<dbReference type="EMBL" id="CAKJTJ010000038">
    <property type="protein sequence ID" value="CAG9623194.1"/>
    <property type="molecule type" value="Genomic_DNA"/>
</dbReference>
<dbReference type="InterPro" id="IPR000182">
    <property type="entry name" value="GNAT_dom"/>
</dbReference>
<sequence>MTNLLTRLHEVGIHMIENDSTIMLELLACMPSQLNEADYLVREIVKKRMNKKVLLETPKGILEQLPFTNTTMSKKGERIIFTKDLLEKKIISNQVYEVWSISEPRAIHFLSEVMEQGIQETEKFLQSMRSELPDQVDNILTVHYDNHIPIGVVIPHIEPDTDSEGRIFWIGLHPQYRGKGYGRNLHNIGLERLQQDFQAKTYLGATQIENEPMKNIMIANGCKHFGESVISLEYKRKNDGYRSV</sequence>
<dbReference type="Proteomes" id="UP000789833">
    <property type="component" value="Unassembled WGS sequence"/>
</dbReference>
<dbReference type="Pfam" id="PF00583">
    <property type="entry name" value="Acetyltransf_1"/>
    <property type="match status" value="1"/>
</dbReference>